<sequence length="42" mass="4452">MIFGLATVAFVVCIAVLIYLQKTAAGKARDAKRSKGVPSDEI</sequence>
<organism evidence="1 2">
    <name type="scientific">Roseibium aggregatum (strain ATCC 25650 / DSM 13394 / JCM 20685 / NBRC 16684 / NCIMB 2208 / IAM 12614 / B1)</name>
    <name type="common">Stappia aggregata</name>
    <dbReference type="NCBI Taxonomy" id="384765"/>
    <lineage>
        <taxon>Bacteria</taxon>
        <taxon>Pseudomonadati</taxon>
        <taxon>Pseudomonadota</taxon>
        <taxon>Alphaproteobacteria</taxon>
        <taxon>Hyphomicrobiales</taxon>
        <taxon>Stappiaceae</taxon>
        <taxon>Roseibium</taxon>
    </lineage>
</organism>
<reference evidence="1 2" key="1">
    <citation type="submission" date="2006-05" db="EMBL/GenBank/DDBJ databases">
        <authorList>
            <person name="King G."/>
            <person name="Ferriera S."/>
            <person name="Johnson J."/>
            <person name="Kravitz S."/>
            <person name="Beeson K."/>
            <person name="Sutton G."/>
            <person name="Rogers Y.-H."/>
            <person name="Friedman R."/>
            <person name="Frazier M."/>
            <person name="Venter J.C."/>
        </authorList>
    </citation>
    <scope>NUCLEOTIDE SEQUENCE [LARGE SCALE GENOMIC DNA]</scope>
    <source>
        <strain evidence="2">ATCC 25650 / DSM 13394 / JCM 20685 / NBRC 16684 / NCIMB 2208 / IAM 12614 / B1</strain>
    </source>
</reference>
<dbReference type="AlphaFoldDB" id="A0NMJ1"/>
<protein>
    <submittedName>
        <fullName evidence="1">Uncharacterized protein</fullName>
    </submittedName>
</protein>
<accession>A0NMJ1</accession>
<evidence type="ECO:0000313" key="1">
    <source>
        <dbReference type="EMBL" id="EAV46286.1"/>
    </source>
</evidence>
<name>A0NMJ1_ROSAI</name>
<gene>
    <name evidence="1" type="ORF">SIAM614_10668</name>
</gene>
<comment type="caution">
    <text evidence="1">The sequence shown here is derived from an EMBL/GenBank/DDBJ whole genome shotgun (WGS) entry which is preliminary data.</text>
</comment>
<evidence type="ECO:0000313" key="2">
    <source>
        <dbReference type="Proteomes" id="UP000004848"/>
    </source>
</evidence>
<dbReference type="EMBL" id="AAUW01000001">
    <property type="protein sequence ID" value="EAV46286.1"/>
    <property type="molecule type" value="Genomic_DNA"/>
</dbReference>
<dbReference type="Proteomes" id="UP000004848">
    <property type="component" value="Unassembled WGS sequence"/>
</dbReference>
<proteinExistence type="predicted"/>